<name>A0A822XGX1_NELNU</name>
<feature type="compositionally biased region" description="Polar residues" evidence="1">
    <location>
        <begin position="102"/>
        <end position="116"/>
    </location>
</feature>
<evidence type="ECO:0008006" key="4">
    <source>
        <dbReference type="Google" id="ProtNLM"/>
    </source>
</evidence>
<accession>A0A822XGX1</accession>
<keyword evidence="3" id="KW-1185">Reference proteome</keyword>
<sequence>MPQDSLSKITIPKDEVFNFLLRHLIASPLLFDDLNHFQTGSIVPINRRDFMLRISNYGRRSFYLNNIQLISPNICTAGPPIRCHGINGVQMAIESDHKTRFSPPTSYSANPQSASAPTTPWTLLSTLPVDL</sequence>
<comment type="caution">
    <text evidence="2">The sequence shown here is derived from an EMBL/GenBank/DDBJ whole genome shotgun (WGS) entry which is preliminary data.</text>
</comment>
<feature type="region of interest" description="Disordered" evidence="1">
    <location>
        <begin position="99"/>
        <end position="119"/>
    </location>
</feature>
<evidence type="ECO:0000256" key="1">
    <source>
        <dbReference type="SAM" id="MobiDB-lite"/>
    </source>
</evidence>
<dbReference type="PANTHER" id="PTHR36069">
    <property type="entry name" value="EXPRESSED PROTEIN-RELATED"/>
    <property type="match status" value="1"/>
</dbReference>
<reference evidence="2 3" key="1">
    <citation type="journal article" date="2020" name="Mol. Biol. Evol.">
        <title>Distinct Expression and Methylation Patterns for Genes with Different Fates following a Single Whole-Genome Duplication in Flowering Plants.</title>
        <authorList>
            <person name="Shi T."/>
            <person name="Rahmani R.S."/>
            <person name="Gugger P.F."/>
            <person name="Wang M."/>
            <person name="Li H."/>
            <person name="Zhang Y."/>
            <person name="Li Z."/>
            <person name="Wang Q."/>
            <person name="Van de Peer Y."/>
            <person name="Marchal K."/>
            <person name="Chen J."/>
        </authorList>
    </citation>
    <scope>NUCLEOTIDE SEQUENCE [LARGE SCALE GENOMIC DNA]</scope>
    <source>
        <tissue evidence="2">Leaf</tissue>
    </source>
</reference>
<dbReference type="PANTHER" id="PTHR36069:SF1">
    <property type="entry name" value="EXPRESSED PROTEIN"/>
    <property type="match status" value="1"/>
</dbReference>
<gene>
    <name evidence="2" type="ORF">HUJ06_020655</name>
</gene>
<proteinExistence type="predicted"/>
<dbReference type="EMBL" id="DUZY01000001">
    <property type="protein sequence ID" value="DAD19192.1"/>
    <property type="molecule type" value="Genomic_DNA"/>
</dbReference>
<dbReference type="InterPro" id="IPR053339">
    <property type="entry name" value="FAS1_domain_protein"/>
</dbReference>
<evidence type="ECO:0000313" key="3">
    <source>
        <dbReference type="Proteomes" id="UP000607653"/>
    </source>
</evidence>
<organism evidence="2 3">
    <name type="scientific">Nelumbo nucifera</name>
    <name type="common">Sacred lotus</name>
    <dbReference type="NCBI Taxonomy" id="4432"/>
    <lineage>
        <taxon>Eukaryota</taxon>
        <taxon>Viridiplantae</taxon>
        <taxon>Streptophyta</taxon>
        <taxon>Embryophyta</taxon>
        <taxon>Tracheophyta</taxon>
        <taxon>Spermatophyta</taxon>
        <taxon>Magnoliopsida</taxon>
        <taxon>Proteales</taxon>
        <taxon>Nelumbonaceae</taxon>
        <taxon>Nelumbo</taxon>
    </lineage>
</organism>
<dbReference type="Proteomes" id="UP000607653">
    <property type="component" value="Unassembled WGS sequence"/>
</dbReference>
<dbReference type="AlphaFoldDB" id="A0A822XGX1"/>
<protein>
    <recommendedName>
        <fullName evidence="4">FAS1 domain-containing protein</fullName>
    </recommendedName>
</protein>
<evidence type="ECO:0000313" key="2">
    <source>
        <dbReference type="EMBL" id="DAD19192.1"/>
    </source>
</evidence>